<comment type="caution">
    <text evidence="2">The sequence shown here is derived from an EMBL/GenBank/DDBJ whole genome shotgun (WGS) entry which is preliminary data.</text>
</comment>
<dbReference type="InterPro" id="IPR011053">
    <property type="entry name" value="Single_hybrid_motif"/>
</dbReference>
<keyword evidence="3" id="KW-1185">Reference proteome</keyword>
<dbReference type="Proteomes" id="UP001171751">
    <property type="component" value="Unassembled WGS sequence"/>
</dbReference>
<dbReference type="CDD" id="cd06848">
    <property type="entry name" value="GCS_H"/>
    <property type="match status" value="1"/>
</dbReference>
<dbReference type="InterPro" id="IPR033753">
    <property type="entry name" value="GCV_H/Fam206"/>
</dbReference>
<dbReference type="Gene3D" id="2.40.50.100">
    <property type="match status" value="1"/>
</dbReference>
<name>A0AA43RKU7_9LACT</name>
<organism evidence="2 3">
    <name type="scientific">Atopococcus tabaci</name>
    <dbReference type="NCBI Taxonomy" id="269774"/>
    <lineage>
        <taxon>Bacteria</taxon>
        <taxon>Bacillati</taxon>
        <taxon>Bacillota</taxon>
        <taxon>Bacilli</taxon>
        <taxon>Lactobacillales</taxon>
        <taxon>Carnobacteriaceae</taxon>
        <taxon>Atopococcus</taxon>
    </lineage>
</organism>
<sequence length="110" mass="12393">MAKRKNFFFIEKNGEEYTVSMTPELQDDVGTVGFIDYLDVDEVDEGDAFMNMEAAKTVFEAQAPLAGKISARNEEAEDSPELLNSEKSEENWLIKLTDVDEEAYNALEEA</sequence>
<protein>
    <submittedName>
        <fullName evidence="2">Glycine cleavage system protein H</fullName>
    </submittedName>
</protein>
<dbReference type="PANTHER" id="PTHR11715">
    <property type="entry name" value="GLYCINE CLEAVAGE SYSTEM H PROTEIN"/>
    <property type="match status" value="1"/>
</dbReference>
<dbReference type="GO" id="GO:0005960">
    <property type="term" value="C:glycine cleavage complex"/>
    <property type="evidence" value="ECO:0007669"/>
    <property type="project" value="InterPro"/>
</dbReference>
<dbReference type="GO" id="GO:0005829">
    <property type="term" value="C:cytosol"/>
    <property type="evidence" value="ECO:0007669"/>
    <property type="project" value="TreeGrafter"/>
</dbReference>
<dbReference type="GO" id="GO:0009249">
    <property type="term" value="P:protein lipoylation"/>
    <property type="evidence" value="ECO:0007669"/>
    <property type="project" value="TreeGrafter"/>
</dbReference>
<proteinExistence type="predicted"/>
<dbReference type="Pfam" id="PF01597">
    <property type="entry name" value="GCV_H"/>
    <property type="match status" value="1"/>
</dbReference>
<dbReference type="GO" id="GO:0019464">
    <property type="term" value="P:glycine decarboxylation via glycine cleavage system"/>
    <property type="evidence" value="ECO:0007669"/>
    <property type="project" value="InterPro"/>
</dbReference>
<evidence type="ECO:0000256" key="1">
    <source>
        <dbReference type="ARBA" id="ARBA00022823"/>
    </source>
</evidence>
<evidence type="ECO:0000313" key="2">
    <source>
        <dbReference type="EMBL" id="MDO5456987.1"/>
    </source>
</evidence>
<keyword evidence="1" id="KW-0450">Lipoyl</keyword>
<evidence type="ECO:0000313" key="3">
    <source>
        <dbReference type="Proteomes" id="UP001171751"/>
    </source>
</evidence>
<dbReference type="PANTHER" id="PTHR11715:SF3">
    <property type="entry name" value="GLYCINE CLEAVAGE SYSTEM H PROTEIN-RELATED"/>
    <property type="match status" value="1"/>
</dbReference>
<dbReference type="SUPFAM" id="SSF51230">
    <property type="entry name" value="Single hybrid motif"/>
    <property type="match status" value="1"/>
</dbReference>
<accession>A0AA43RKU7</accession>
<dbReference type="AlphaFoldDB" id="A0AA43RKU7"/>
<dbReference type="EMBL" id="JAUNQW010000003">
    <property type="protein sequence ID" value="MDO5456987.1"/>
    <property type="molecule type" value="Genomic_DNA"/>
</dbReference>
<dbReference type="InterPro" id="IPR002930">
    <property type="entry name" value="GCV_H"/>
</dbReference>
<reference evidence="2" key="1">
    <citation type="submission" date="2023-07" db="EMBL/GenBank/DDBJ databases">
        <title>Between Cages and Wild: Unraveling the Impact of Captivity on Animal Microbiomes and Antimicrobial Resistance.</title>
        <authorList>
            <person name="Schmartz G.P."/>
            <person name="Rehner J."/>
            <person name="Schuff M.J."/>
            <person name="Becker S.L."/>
            <person name="Kravczyk M."/>
            <person name="Gurevich A."/>
            <person name="Francke R."/>
            <person name="Mueller R."/>
            <person name="Keller V."/>
            <person name="Keller A."/>
        </authorList>
    </citation>
    <scope>NUCLEOTIDE SEQUENCE</scope>
    <source>
        <strain evidence="2">S39M_St_73</strain>
    </source>
</reference>
<gene>
    <name evidence="2" type="ORF">Q4F26_01450</name>
</gene>